<proteinExistence type="predicted"/>
<accession>A0A0B2ASD6</accession>
<sequence length="278" mass="30774">MSEPHSPVSRPLSSHLRIYEPLEAFSPKERERIKAGLLGKGGREDLDAAETDATLDRIVSGADDPFPPDGAEFTRALTVNGTTLYCPSQLVLRSGLAAESIISSAPRILAELMLPEEARERHQRRVDRIAAETASPRINTRESLWGIPFSWFVLFQESDPTEVVEEGDHVRTVRIVATWAKAIGRARFAVANLALAAPDMTMLDELTSLTEWLEQFHPDSVVELDYGRVADRVFPDESCLDVRLGIECLAEGDLTGAAAAYRRLASRWIPIRQLARAS</sequence>
<organism evidence="2 3">
    <name type="scientific">Sinomonas humi</name>
    <dbReference type="NCBI Taxonomy" id="1338436"/>
    <lineage>
        <taxon>Bacteria</taxon>
        <taxon>Bacillati</taxon>
        <taxon>Actinomycetota</taxon>
        <taxon>Actinomycetes</taxon>
        <taxon>Micrococcales</taxon>
        <taxon>Micrococcaceae</taxon>
        <taxon>Sinomonas</taxon>
    </lineage>
</organism>
<dbReference type="AlphaFoldDB" id="A0A0B2ASD6"/>
<dbReference type="EMBL" id="JTDL01000044">
    <property type="protein sequence ID" value="KHL04796.1"/>
    <property type="molecule type" value="Genomic_DNA"/>
</dbReference>
<protein>
    <recommendedName>
        <fullName evidence="1">DUF8083 domain-containing protein</fullName>
    </recommendedName>
</protein>
<dbReference type="Proteomes" id="UP000030982">
    <property type="component" value="Unassembled WGS sequence"/>
</dbReference>
<evidence type="ECO:0000313" key="2">
    <source>
        <dbReference type="EMBL" id="KHL04796.1"/>
    </source>
</evidence>
<evidence type="ECO:0000313" key="3">
    <source>
        <dbReference type="Proteomes" id="UP000030982"/>
    </source>
</evidence>
<dbReference type="RefSeq" id="WP_043120335.1">
    <property type="nucleotide sequence ID" value="NZ_JTDL01000044.1"/>
</dbReference>
<dbReference type="InterPro" id="IPR058396">
    <property type="entry name" value="DUF8083"/>
</dbReference>
<reference evidence="2 3" key="1">
    <citation type="submission" date="2014-09" db="EMBL/GenBank/DDBJ databases">
        <title>Genome sequence of Sinomonas sp. MUSC 117.</title>
        <authorList>
            <person name="Lee L.-H."/>
        </authorList>
    </citation>
    <scope>NUCLEOTIDE SEQUENCE [LARGE SCALE GENOMIC DNA]</scope>
    <source>
        <strain evidence="2 3">MUSC 117</strain>
    </source>
</reference>
<name>A0A0B2ASD6_9MICC</name>
<comment type="caution">
    <text evidence="2">The sequence shown here is derived from an EMBL/GenBank/DDBJ whole genome shotgun (WGS) entry which is preliminary data.</text>
</comment>
<feature type="domain" description="DUF8083" evidence="1">
    <location>
        <begin position="13"/>
        <end position="274"/>
    </location>
</feature>
<keyword evidence="3" id="KW-1185">Reference proteome</keyword>
<dbReference type="Pfam" id="PF26312">
    <property type="entry name" value="DUF8083"/>
    <property type="match status" value="1"/>
</dbReference>
<dbReference type="STRING" id="1338436.LK10_04060"/>
<dbReference type="OrthoDB" id="4961314at2"/>
<gene>
    <name evidence="2" type="ORF">LK10_04060</name>
</gene>
<evidence type="ECO:0000259" key="1">
    <source>
        <dbReference type="Pfam" id="PF26312"/>
    </source>
</evidence>